<dbReference type="InterPro" id="IPR000182">
    <property type="entry name" value="GNAT_dom"/>
</dbReference>
<dbReference type="EMBL" id="QNQT01000001">
    <property type="protein sequence ID" value="RDU38236.1"/>
    <property type="molecule type" value="Genomic_DNA"/>
</dbReference>
<evidence type="ECO:0000256" key="2">
    <source>
        <dbReference type="ARBA" id="ARBA00023315"/>
    </source>
</evidence>
<evidence type="ECO:0000313" key="4">
    <source>
        <dbReference type="EMBL" id="RDU38236.1"/>
    </source>
</evidence>
<dbReference type="AlphaFoldDB" id="A0A3D8GW22"/>
<proteinExistence type="predicted"/>
<name>A0A3D8GW22_9BACI</name>
<keyword evidence="1 4" id="KW-0808">Transferase</keyword>
<gene>
    <name evidence="4" type="ORF">DRW41_01310</name>
</gene>
<dbReference type="PANTHER" id="PTHR43877">
    <property type="entry name" value="AMINOALKYLPHOSPHONATE N-ACETYLTRANSFERASE-RELATED-RELATED"/>
    <property type="match status" value="1"/>
</dbReference>
<dbReference type="SUPFAM" id="SSF55729">
    <property type="entry name" value="Acyl-CoA N-acyltransferases (Nat)"/>
    <property type="match status" value="1"/>
</dbReference>
<keyword evidence="2" id="KW-0012">Acyltransferase</keyword>
<organism evidence="4 5">
    <name type="scientific">Neobacillus piezotolerans</name>
    <dbReference type="NCBI Taxonomy" id="2259171"/>
    <lineage>
        <taxon>Bacteria</taxon>
        <taxon>Bacillati</taxon>
        <taxon>Bacillota</taxon>
        <taxon>Bacilli</taxon>
        <taxon>Bacillales</taxon>
        <taxon>Bacillaceae</taxon>
        <taxon>Neobacillus</taxon>
    </lineage>
</organism>
<sequence>MKKIGNWKPSGAGIWNGGKFFMNLTKEEIKIVEYHEGLAAGVAEMWNLSREGWGGDAQVTTAEKVRVQEANSGNLNLFLAMDGDKVVGYCGLCEYREDEGALYIPLLNVRTDYHGKKIGKMLVLRALERTVELGWPRLDLYTWPSNTKAVPLYKKCGFFWEDRDDTTHLMNFLPTVLNTEAVQGFFAEADWYADSTRIIEVTPDGRKDNDFSYYEYSWKSGAGSLRMEFERTGRGLRLIETDDYHISVAVEDFKLVCGSEYTVTYDIKNKSGKPLHVELEGVDHKAVTFNFKKGLAVEDETTVEAKFMLGDPDEEQSNWRTHPSVVTRVLINGKEAKFGVGVLPKQPAKVAGTVPGSQSYLHEEAVFYLDVENNFSEPAAFTIQFPENGFVQLPEKTFTVKLGARGKTSIAIPYVLSGYGFYAPELKIDAAAESGTLSTFTKKLGLGFKGPGARFSGECEDYWHIYNGLYHTYLRKFNNWVVPGRLTKGAQKTMGMYPKIGKPYSSEFSKRKPVRVEYREEGAAIVMSAVYESDDFKGLVFVSESKLYGEGLLEQWYIIRNIAESETDSPISVYQPIYHELNRPVFAMDGEIVAFDEKADAEYGLWDSSRLSENWLFSRHEPYAQGVAWPEGATVNYESWYMYVEHELGHIPAGGELRTEPVALSFGAYQSWEEFREFATRRKHRKEIAVEPVEVQVANREDGSEEIILSGRKTSFFDGEMSFERDGWEFYKTGLALDEKRREASAFAESGATPLSIVSAAYEINGISDRMDVLVLNPTEETVAIREEEREGLTVWRAGNGMLSIAASKSFYPSLFSLEVSGREWLDSSFPSLAPKAWWNPWSGGMVTGIEGINTKSFAKEETRVGAAALLDDEGREWRGLRVSTVFEKNEMWKGLGIHQYFCMLPGVPVLVNVTKFSQNSGTYFHNKNWFSQIFFKKGWLKNAGGTRSYLAGKSEIMTYLSGHAVIGSDDCAEFLQVIADRESKGMETYMNKEVMLIGLDRSIDLAHGSEWLSAPSFTVAADRVLSEGEVKGLKKLTFKEVSNENY</sequence>
<keyword evidence="5" id="KW-1185">Reference proteome</keyword>
<evidence type="ECO:0000256" key="1">
    <source>
        <dbReference type="ARBA" id="ARBA00022679"/>
    </source>
</evidence>
<evidence type="ECO:0000259" key="3">
    <source>
        <dbReference type="PROSITE" id="PS51186"/>
    </source>
</evidence>
<comment type="caution">
    <text evidence="4">The sequence shown here is derived from an EMBL/GenBank/DDBJ whole genome shotgun (WGS) entry which is preliminary data.</text>
</comment>
<dbReference type="Gene3D" id="3.40.630.30">
    <property type="match status" value="1"/>
</dbReference>
<dbReference type="GO" id="GO:0016747">
    <property type="term" value="F:acyltransferase activity, transferring groups other than amino-acyl groups"/>
    <property type="evidence" value="ECO:0007669"/>
    <property type="project" value="InterPro"/>
</dbReference>
<dbReference type="CDD" id="cd04301">
    <property type="entry name" value="NAT_SF"/>
    <property type="match status" value="1"/>
</dbReference>
<dbReference type="PROSITE" id="PS51186">
    <property type="entry name" value="GNAT"/>
    <property type="match status" value="1"/>
</dbReference>
<dbReference type="Proteomes" id="UP000257144">
    <property type="component" value="Unassembled WGS sequence"/>
</dbReference>
<evidence type="ECO:0000313" key="5">
    <source>
        <dbReference type="Proteomes" id="UP000257144"/>
    </source>
</evidence>
<feature type="domain" description="N-acetyltransferase" evidence="3">
    <location>
        <begin position="29"/>
        <end position="180"/>
    </location>
</feature>
<reference evidence="4 5" key="1">
    <citation type="submission" date="2018-07" db="EMBL/GenBank/DDBJ databases">
        <title>Bacillus sp. YLB-04 draft genome sequence.</title>
        <authorList>
            <person name="Yu L."/>
            <person name="Tang X."/>
        </authorList>
    </citation>
    <scope>NUCLEOTIDE SEQUENCE [LARGE SCALE GENOMIC DNA]</scope>
    <source>
        <strain evidence="4 5">YLB-04</strain>
    </source>
</reference>
<dbReference type="InterPro" id="IPR016181">
    <property type="entry name" value="Acyl_CoA_acyltransferase"/>
</dbReference>
<dbReference type="Pfam" id="PF00583">
    <property type="entry name" value="Acetyltransf_1"/>
    <property type="match status" value="1"/>
</dbReference>
<protein>
    <submittedName>
        <fullName evidence="4">GNAT family N-acetyltransferase</fullName>
    </submittedName>
</protein>
<accession>A0A3D8GW22</accession>
<dbReference type="InterPro" id="IPR050832">
    <property type="entry name" value="Bact_Acetyltransf"/>
</dbReference>